<evidence type="ECO:0000313" key="1">
    <source>
        <dbReference type="EMBL" id="QCL09693.1"/>
    </source>
</evidence>
<geneLocation type="plasmid" evidence="1">
    <name>pColt5.8a</name>
</geneLocation>
<geneLocation type="plasmid" evidence="3">
    <name>pC6.5c</name>
</geneLocation>
<sequence length="44" mass="5045">MCFRSHAATPSVTKMLIYIVARYIWGAMKKCASAEQQRDLETTH</sequence>
<dbReference type="AlphaFoldDB" id="A0A7S4ZRQ7"/>
<proteinExistence type="predicted"/>
<name>A0A7S4ZRQ7_RHIRH</name>
<protein>
    <submittedName>
        <fullName evidence="1">Uncharacterized protein</fullName>
    </submittedName>
</protein>
<dbReference type="EMBL" id="MK318971">
    <property type="protein sequence ID" value="QCL09693.1"/>
    <property type="molecule type" value="Genomic_DNA"/>
</dbReference>
<geneLocation type="plasmid" evidence="2">
    <name>pC6.5b</name>
</geneLocation>
<dbReference type="EMBL" id="MK318988">
    <property type="protein sequence ID" value="QCL10485.1"/>
    <property type="molecule type" value="Genomic_DNA"/>
</dbReference>
<evidence type="ECO:0000313" key="3">
    <source>
        <dbReference type="EMBL" id="QCL10485.1"/>
    </source>
</evidence>
<organism evidence="1">
    <name type="scientific">Rhizobium rhizogenes</name>
    <name type="common">Agrobacterium rhizogenes</name>
    <dbReference type="NCBI Taxonomy" id="359"/>
    <lineage>
        <taxon>Bacteria</taxon>
        <taxon>Pseudomonadati</taxon>
        <taxon>Pseudomonadota</taxon>
        <taxon>Alphaproteobacteria</taxon>
        <taxon>Hyphomicrobiales</taxon>
        <taxon>Rhizobiaceae</taxon>
        <taxon>Rhizobium/Agrobacterium group</taxon>
        <taxon>Rhizobium</taxon>
    </lineage>
</organism>
<gene>
    <name evidence="1" type="ORF">pC5.8a_201</name>
    <name evidence="2" type="ORF">pC6.5b_436</name>
    <name evidence="3" type="ORF">pC6.5c_592</name>
</gene>
<evidence type="ECO:0000313" key="2">
    <source>
        <dbReference type="EMBL" id="QCL10330.1"/>
    </source>
</evidence>
<keyword evidence="1" id="KW-0614">Plasmid</keyword>
<reference evidence="1" key="1">
    <citation type="submission" date="2018-12" db="EMBL/GenBank/DDBJ databases">
        <title>Three Rhizobium rhizogenes strains isolated from the same crown gall tumor carry diverse plasmids.</title>
        <authorList>
            <person name="Pulawska J."/>
            <person name="Kuzmanovic N."/>
        </authorList>
    </citation>
    <scope>NUCLEOTIDE SEQUENCE</scope>
    <source>
        <strain evidence="2">C6.5</strain>
        <strain evidence="1">Colt5.8</strain>
        <plasmid evidence="2">pC6.5b</plasmid>
        <plasmid evidence="3">pC6.5c</plasmid>
        <plasmid evidence="1">pColt5.8a</plasmid>
    </source>
</reference>
<accession>A0A7S4ZRQ7</accession>
<dbReference type="EMBL" id="MK318987">
    <property type="protein sequence ID" value="QCL10330.1"/>
    <property type="molecule type" value="Genomic_DNA"/>
</dbReference>